<keyword evidence="5" id="KW-0067">ATP-binding</keyword>
<feature type="domain" description="AMP-dependent synthetase/ligase" evidence="8">
    <location>
        <begin position="212"/>
        <end position="636"/>
    </location>
</feature>
<dbReference type="Pfam" id="PF00501">
    <property type="entry name" value="AMP-binding"/>
    <property type="match status" value="1"/>
</dbReference>
<dbReference type="GO" id="GO:0005811">
    <property type="term" value="C:lipid droplet"/>
    <property type="evidence" value="ECO:0007669"/>
    <property type="project" value="TreeGrafter"/>
</dbReference>
<comment type="catalytic activity">
    <reaction evidence="7">
        <text>a long-chain fatty acid + ATP + CoA = a long-chain fatty acyl-CoA + AMP + diphosphate</text>
        <dbReference type="Rhea" id="RHEA:15421"/>
        <dbReference type="ChEBI" id="CHEBI:30616"/>
        <dbReference type="ChEBI" id="CHEBI:33019"/>
        <dbReference type="ChEBI" id="CHEBI:57287"/>
        <dbReference type="ChEBI" id="CHEBI:57560"/>
        <dbReference type="ChEBI" id="CHEBI:83139"/>
        <dbReference type="ChEBI" id="CHEBI:456215"/>
        <dbReference type="EC" id="6.2.1.3"/>
    </reaction>
</comment>
<dbReference type="EMBL" id="CAJVCH010111644">
    <property type="protein sequence ID" value="CAG7724601.1"/>
    <property type="molecule type" value="Genomic_DNA"/>
</dbReference>
<proteinExistence type="inferred from homology"/>
<organism evidence="9 10">
    <name type="scientific">Allacma fusca</name>
    <dbReference type="NCBI Taxonomy" id="39272"/>
    <lineage>
        <taxon>Eukaryota</taxon>
        <taxon>Metazoa</taxon>
        <taxon>Ecdysozoa</taxon>
        <taxon>Arthropoda</taxon>
        <taxon>Hexapoda</taxon>
        <taxon>Collembola</taxon>
        <taxon>Symphypleona</taxon>
        <taxon>Sminthuridae</taxon>
        <taxon>Allacma</taxon>
    </lineage>
</organism>
<keyword evidence="2" id="KW-0436">Ligase</keyword>
<accession>A0A8J2JR66</accession>
<dbReference type="GO" id="GO:0005886">
    <property type="term" value="C:plasma membrane"/>
    <property type="evidence" value="ECO:0007669"/>
    <property type="project" value="TreeGrafter"/>
</dbReference>
<keyword evidence="4" id="KW-0276">Fatty acid metabolism</keyword>
<comment type="caution">
    <text evidence="9">The sequence shown here is derived from an EMBL/GenBank/DDBJ whole genome shotgun (WGS) entry which is preliminary data.</text>
</comment>
<evidence type="ECO:0000256" key="6">
    <source>
        <dbReference type="ARBA" id="ARBA00026121"/>
    </source>
</evidence>
<evidence type="ECO:0000256" key="4">
    <source>
        <dbReference type="ARBA" id="ARBA00022832"/>
    </source>
</evidence>
<dbReference type="PANTHER" id="PTHR43272:SF83">
    <property type="entry name" value="ACYL-COA SYNTHETASE LONG-CHAIN, ISOFORM J"/>
    <property type="match status" value="1"/>
</dbReference>
<reference evidence="9" key="1">
    <citation type="submission" date="2021-06" db="EMBL/GenBank/DDBJ databases">
        <authorList>
            <person name="Hodson N. C."/>
            <person name="Mongue J. A."/>
            <person name="Jaron S. K."/>
        </authorList>
    </citation>
    <scope>NUCLEOTIDE SEQUENCE</scope>
</reference>
<dbReference type="GO" id="GO:0030182">
    <property type="term" value="P:neuron differentiation"/>
    <property type="evidence" value="ECO:0007669"/>
    <property type="project" value="TreeGrafter"/>
</dbReference>
<protein>
    <recommendedName>
        <fullName evidence="6">long-chain-fatty-acid--CoA ligase</fullName>
        <ecNumber evidence="6">6.2.1.3</ecNumber>
    </recommendedName>
</protein>
<dbReference type="GO" id="GO:0090433">
    <property type="term" value="F:palmitoyl-CoA ligase activity"/>
    <property type="evidence" value="ECO:0007669"/>
    <property type="project" value="TreeGrafter"/>
</dbReference>
<evidence type="ECO:0000256" key="2">
    <source>
        <dbReference type="ARBA" id="ARBA00022598"/>
    </source>
</evidence>
<keyword evidence="10" id="KW-1185">Reference proteome</keyword>
<keyword evidence="4" id="KW-0443">Lipid metabolism</keyword>
<evidence type="ECO:0000256" key="1">
    <source>
        <dbReference type="ARBA" id="ARBA00006432"/>
    </source>
</evidence>
<keyword evidence="3" id="KW-0547">Nucleotide-binding</keyword>
<evidence type="ECO:0000256" key="5">
    <source>
        <dbReference type="ARBA" id="ARBA00022840"/>
    </source>
</evidence>
<name>A0A8J2JR66_9HEXA</name>
<comment type="similarity">
    <text evidence="1">Belongs to the ATP-dependent AMP-binding enzyme family.</text>
</comment>
<dbReference type="PROSITE" id="PS00455">
    <property type="entry name" value="AMP_BINDING"/>
    <property type="match status" value="1"/>
</dbReference>
<dbReference type="InterPro" id="IPR020845">
    <property type="entry name" value="AMP-binding_CS"/>
</dbReference>
<dbReference type="GO" id="GO:0035336">
    <property type="term" value="P:long-chain fatty-acyl-CoA metabolic process"/>
    <property type="evidence" value="ECO:0007669"/>
    <property type="project" value="TreeGrafter"/>
</dbReference>
<dbReference type="EC" id="6.2.1.3" evidence="6"/>
<sequence length="814" mass="90324">MALLLICRRASSSPGALNGIRFAHLPVIYASDALRHNVRYIRTSGVGNEPYDTAQVRKNSASASLAIPQIRDIEEKHRDVGAIALESTHNKKDFSLKNEALKEKVIIQALTFMTKTFDVLTLPLYAVLHQPWKKQALNRGKKAVLVDEARQEWGSREVFVKSPIHEEFDQFNIDTLDKLFTRAIEKHGDRKCLGSREVLGVHEVEDHMGKLVKKYDLGEYNWLTYTDLKNVTSKLNQGMRHLGLKPKQRIAIFAETRAEWLVTAVAAFQLNLPIVTVFATLGDEGVIHALNETEVTCLFTSEELMGRCSSIAEKVPCLANVVCINSSKDKLEELSATPFPKRIQLNSLSSLASSGESQLAPEESMELKPQREDTAIIMYTSGSTGVPKGVVISHWNLVCALKAITDSLASFGDPREDDCYIAYLPLAHALELLCEAMCLLQGVQIGYSSPLTLTDKSLAVKDGCKGDATLLKPTVLGSVPLVLERILKGIQMKISERGNEASIVFDFFSKYKINWTRLGYETPLVDRIFFKPIRELVGGKVRLVICGGAPLAVQTHEFMRALLGCPVLQGYGLTETTASGLFSIGEDLTAGRVGGPITCTNIRLINWEEGGYRVTDKPYPRGEIYLGGDNVAMGYFKKPESTDFFVENGKRWVQTGDIAEVHPDGAFRIIDRKKDLVKLSSGEYISLGKIESILKTSPFVENLCVYADPYFSYPVAVVVTSQAQVESVAAKLGKGGEKYVHLVKDPVIVKAVLSAIQKQANLLKLEKHEIPQQIHICPEIWMPQSGLVTAAFKIKRNNVYKQFHQEIQDMLRNA</sequence>
<evidence type="ECO:0000259" key="8">
    <source>
        <dbReference type="Pfam" id="PF00501"/>
    </source>
</evidence>
<evidence type="ECO:0000256" key="3">
    <source>
        <dbReference type="ARBA" id="ARBA00022741"/>
    </source>
</evidence>
<evidence type="ECO:0000313" key="10">
    <source>
        <dbReference type="Proteomes" id="UP000708208"/>
    </source>
</evidence>
<dbReference type="InterPro" id="IPR000873">
    <property type="entry name" value="AMP-dep_synth/lig_dom"/>
</dbReference>
<evidence type="ECO:0000313" key="9">
    <source>
        <dbReference type="EMBL" id="CAG7724601.1"/>
    </source>
</evidence>
<dbReference type="GO" id="GO:0005524">
    <property type="term" value="F:ATP binding"/>
    <property type="evidence" value="ECO:0007669"/>
    <property type="project" value="UniProtKB-KW"/>
</dbReference>
<gene>
    <name evidence="9" type="ORF">AFUS01_LOCUS13611</name>
</gene>
<dbReference type="GO" id="GO:0005783">
    <property type="term" value="C:endoplasmic reticulum"/>
    <property type="evidence" value="ECO:0007669"/>
    <property type="project" value="TreeGrafter"/>
</dbReference>
<dbReference type="Proteomes" id="UP000708208">
    <property type="component" value="Unassembled WGS sequence"/>
</dbReference>
<dbReference type="OrthoDB" id="1700726at2759"/>
<dbReference type="AlphaFoldDB" id="A0A8J2JR66"/>
<evidence type="ECO:0000256" key="7">
    <source>
        <dbReference type="ARBA" id="ARBA00036813"/>
    </source>
</evidence>
<dbReference type="PANTHER" id="PTHR43272">
    <property type="entry name" value="LONG-CHAIN-FATTY-ACID--COA LIGASE"/>
    <property type="match status" value="1"/>
</dbReference>